<feature type="compositionally biased region" description="Basic and acidic residues" evidence="1">
    <location>
        <begin position="1"/>
        <end position="10"/>
    </location>
</feature>
<name>A0ABY8QQN7_9MICO</name>
<keyword evidence="4" id="KW-1185">Reference proteome</keyword>
<dbReference type="Proteomes" id="UP001209083">
    <property type="component" value="Chromosome"/>
</dbReference>
<feature type="region of interest" description="Disordered" evidence="1">
    <location>
        <begin position="1"/>
        <end position="150"/>
    </location>
</feature>
<accession>A0ABY8QQN7</accession>
<feature type="transmembrane region" description="Helical" evidence="2">
    <location>
        <begin position="361"/>
        <end position="394"/>
    </location>
</feature>
<protein>
    <recommendedName>
        <fullName evidence="5">Glycerophosphoryl diester phosphodiesterase membrane domain-containing protein</fullName>
    </recommendedName>
</protein>
<reference evidence="3 4" key="1">
    <citation type="submission" date="2023-05" db="EMBL/GenBank/DDBJ databases">
        <title>Lithophilousrod everest ZFBP1038 complete genpme.</title>
        <authorList>
            <person name="Tian M."/>
        </authorList>
    </citation>
    <scope>NUCLEOTIDE SEQUENCE [LARGE SCALE GENOMIC DNA]</scope>
    <source>
        <strain evidence="3 4">ZFBP1038</strain>
    </source>
</reference>
<feature type="transmembrane region" description="Helical" evidence="2">
    <location>
        <begin position="224"/>
        <end position="252"/>
    </location>
</feature>
<feature type="transmembrane region" description="Helical" evidence="2">
    <location>
        <begin position="308"/>
        <end position="341"/>
    </location>
</feature>
<evidence type="ECO:0000313" key="4">
    <source>
        <dbReference type="Proteomes" id="UP001209083"/>
    </source>
</evidence>
<evidence type="ECO:0000256" key="2">
    <source>
        <dbReference type="SAM" id="Phobius"/>
    </source>
</evidence>
<organism evidence="3 4">
    <name type="scientific">Saxibacter everestensis</name>
    <dbReference type="NCBI Taxonomy" id="2909229"/>
    <lineage>
        <taxon>Bacteria</taxon>
        <taxon>Bacillati</taxon>
        <taxon>Actinomycetota</taxon>
        <taxon>Actinomycetes</taxon>
        <taxon>Micrococcales</taxon>
        <taxon>Brevibacteriaceae</taxon>
        <taxon>Saxibacter</taxon>
    </lineage>
</organism>
<feature type="compositionally biased region" description="Polar residues" evidence="1">
    <location>
        <begin position="14"/>
        <end position="24"/>
    </location>
</feature>
<keyword evidence="2" id="KW-0472">Membrane</keyword>
<proteinExistence type="predicted"/>
<evidence type="ECO:0008006" key="5">
    <source>
        <dbReference type="Google" id="ProtNLM"/>
    </source>
</evidence>
<feature type="transmembrane region" description="Helical" evidence="2">
    <location>
        <begin position="179"/>
        <end position="204"/>
    </location>
</feature>
<keyword evidence="2" id="KW-0812">Transmembrane</keyword>
<feature type="compositionally biased region" description="Pro residues" evidence="1">
    <location>
        <begin position="27"/>
        <end position="39"/>
    </location>
</feature>
<keyword evidence="2" id="KW-1133">Transmembrane helix</keyword>
<feature type="compositionally biased region" description="Low complexity" evidence="1">
    <location>
        <begin position="40"/>
        <end position="109"/>
    </location>
</feature>
<feature type="transmembrane region" description="Helical" evidence="2">
    <location>
        <begin position="406"/>
        <end position="429"/>
    </location>
</feature>
<evidence type="ECO:0000256" key="1">
    <source>
        <dbReference type="SAM" id="MobiDB-lite"/>
    </source>
</evidence>
<dbReference type="EMBL" id="CP090958">
    <property type="protein sequence ID" value="WGW10696.1"/>
    <property type="molecule type" value="Genomic_DNA"/>
</dbReference>
<sequence length="470" mass="49442">MTTPPHHDPRPQPQYGQYTPQEQDAPQPNPSGQPTPQGQPAPQGHGSQPTPQGQPAPQGHGSQPAPQQQVRPQPQYGQYAPQGQGSPQGQPTPQSQGSQPAAPQQQGAPQPNPWGQSGSWEQPARWGAPQNQGQTPGAASGSGYRPAPKPGLVPLRPLKLGEILDGGFQAIRKNPKLMLGLPTIVLGITLLIGAGITVGFVALFGSQLANSPLTDEAELGVSVLFQAVSVVSGIVISFGTQLVSGFLVLYISRAVLGESLTISEVWQKLKPRVWALLGLLLLLTAAALLSGAILAAPVVLLAVAGSGVAAAVIGVLLGLLWLLALMFFGIRFALSACCLVLENVGIIVSLRRSWQLTARGFWRFTGIFLLCYLLISIVVSIITTPLTFVGSIFVGVISFAVGDNEAALIVIVVIAVILYAAVTIVASALQASYLAATTSLLYLDQRMRLEGLDVQLLEEADLIARRSPEQ</sequence>
<gene>
    <name evidence="3" type="ORF">LWF01_11190</name>
</gene>
<evidence type="ECO:0000313" key="3">
    <source>
        <dbReference type="EMBL" id="WGW10696.1"/>
    </source>
</evidence>
<feature type="transmembrane region" description="Helical" evidence="2">
    <location>
        <begin position="273"/>
        <end position="302"/>
    </location>
</feature>
<dbReference type="RefSeq" id="WP_349637476.1">
    <property type="nucleotide sequence ID" value="NZ_CP090958.1"/>
</dbReference>